<keyword evidence="8" id="KW-1185">Reference proteome</keyword>
<evidence type="ECO:0000256" key="3">
    <source>
        <dbReference type="ARBA" id="ARBA00023125"/>
    </source>
</evidence>
<dbReference type="GO" id="GO:0003700">
    <property type="term" value="F:DNA-binding transcription factor activity"/>
    <property type="evidence" value="ECO:0007669"/>
    <property type="project" value="InterPro"/>
</dbReference>
<evidence type="ECO:0000313" key="6">
    <source>
        <dbReference type="EMBL" id="NYE95378.1"/>
    </source>
</evidence>
<feature type="domain" description="HTH lysR-type" evidence="5">
    <location>
        <begin position="3"/>
        <end position="59"/>
    </location>
</feature>
<dbReference type="GO" id="GO:0003677">
    <property type="term" value="F:DNA binding"/>
    <property type="evidence" value="ECO:0007669"/>
    <property type="project" value="UniProtKB-KW"/>
</dbReference>
<reference evidence="7 8" key="1">
    <citation type="submission" date="2020-07" db="EMBL/GenBank/DDBJ databases">
        <title>Sequencing the genomes of 1000 actinobacteria strains.</title>
        <authorList>
            <person name="Klenk H.-P."/>
        </authorList>
    </citation>
    <scope>NUCLEOTIDE SEQUENCE [LARGE SCALE GENOMIC DNA]</scope>
    <source>
        <strain evidence="7 8">DSM 102047</strain>
    </source>
</reference>
<sequence>MSVTIAQLRAFTAVVDHSSFSAAAGALGISQSAVSHAISSLEKELRQQVLSRKNGVCLTSLGELLIPRARTVLATVDALEASVREQSGEASGVVRLAAVPTVCQGLLPELLQLWNARLPHVDVQVYEGDDEELPDWLESGLVDAAILVDPMEPQPGSRWLGSDDFRALIRKDHPLVGEAEIPLAELLEDGLISSTGGCEEQVRRIHELAGIRYTATQRVRELGTLLSLVRQGIGVGIMPSLGQAMLPEELVLLPLVPRLQRDLVLTGPQGMPWHPLTDALIEALRDWAALQLSAR</sequence>
<dbReference type="SUPFAM" id="SSF53850">
    <property type="entry name" value="Periplasmic binding protein-like II"/>
    <property type="match status" value="1"/>
</dbReference>
<comment type="caution">
    <text evidence="7">The sequence shown here is derived from an EMBL/GenBank/DDBJ whole genome shotgun (WGS) entry which is preliminary data.</text>
</comment>
<dbReference type="PROSITE" id="PS50931">
    <property type="entry name" value="HTH_LYSR"/>
    <property type="match status" value="1"/>
</dbReference>
<dbReference type="InterPro" id="IPR000847">
    <property type="entry name" value="LysR_HTH_N"/>
</dbReference>
<accession>A0A7Y9LTK1</accession>
<evidence type="ECO:0000259" key="5">
    <source>
        <dbReference type="PROSITE" id="PS50931"/>
    </source>
</evidence>
<evidence type="ECO:0000313" key="7">
    <source>
        <dbReference type="EMBL" id="NYE95394.1"/>
    </source>
</evidence>
<dbReference type="Gene3D" id="1.10.10.10">
    <property type="entry name" value="Winged helix-like DNA-binding domain superfamily/Winged helix DNA-binding domain"/>
    <property type="match status" value="1"/>
</dbReference>
<evidence type="ECO:0000313" key="8">
    <source>
        <dbReference type="Proteomes" id="UP000521748"/>
    </source>
</evidence>
<dbReference type="InterPro" id="IPR005119">
    <property type="entry name" value="LysR_subst-bd"/>
</dbReference>
<name>A0A7Y9LTK1_9MICC</name>
<gene>
    <name evidence="6" type="ORF">FHU41_001599</name>
    <name evidence="7" type="ORF">FHU41_001644</name>
</gene>
<keyword evidence="3 7" id="KW-0238">DNA-binding</keyword>
<dbReference type="AlphaFoldDB" id="A0A7Y9LTK1"/>
<dbReference type="CDD" id="cd05466">
    <property type="entry name" value="PBP2_LTTR_substrate"/>
    <property type="match status" value="1"/>
</dbReference>
<dbReference type="PRINTS" id="PR00039">
    <property type="entry name" value="HTHLYSR"/>
</dbReference>
<dbReference type="Pfam" id="PF03466">
    <property type="entry name" value="LysR_substrate"/>
    <property type="match status" value="1"/>
</dbReference>
<evidence type="ECO:0000256" key="4">
    <source>
        <dbReference type="ARBA" id="ARBA00023163"/>
    </source>
</evidence>
<dbReference type="Proteomes" id="UP000521748">
    <property type="component" value="Unassembled WGS sequence"/>
</dbReference>
<dbReference type="Pfam" id="PF00126">
    <property type="entry name" value="HTH_1"/>
    <property type="match status" value="1"/>
</dbReference>
<dbReference type="InterPro" id="IPR036388">
    <property type="entry name" value="WH-like_DNA-bd_sf"/>
</dbReference>
<organism evidence="7 8">
    <name type="scientific">Psychromicrobium silvestre</name>
    <dbReference type="NCBI Taxonomy" id="1645614"/>
    <lineage>
        <taxon>Bacteria</taxon>
        <taxon>Bacillati</taxon>
        <taxon>Actinomycetota</taxon>
        <taxon>Actinomycetes</taxon>
        <taxon>Micrococcales</taxon>
        <taxon>Micrococcaceae</taxon>
        <taxon>Psychromicrobium</taxon>
    </lineage>
</organism>
<dbReference type="EMBL" id="JACBYQ010000001">
    <property type="protein sequence ID" value="NYE95378.1"/>
    <property type="molecule type" value="Genomic_DNA"/>
</dbReference>
<evidence type="ECO:0000256" key="1">
    <source>
        <dbReference type="ARBA" id="ARBA00009437"/>
    </source>
</evidence>
<keyword evidence="4" id="KW-0804">Transcription</keyword>
<evidence type="ECO:0000256" key="2">
    <source>
        <dbReference type="ARBA" id="ARBA00023015"/>
    </source>
</evidence>
<dbReference type="Gene3D" id="3.40.190.10">
    <property type="entry name" value="Periplasmic binding protein-like II"/>
    <property type="match status" value="2"/>
</dbReference>
<protein>
    <submittedName>
        <fullName evidence="7">DNA-binding transcriptional LysR family regulator</fullName>
    </submittedName>
</protein>
<dbReference type="GO" id="GO:0032993">
    <property type="term" value="C:protein-DNA complex"/>
    <property type="evidence" value="ECO:0007669"/>
    <property type="project" value="TreeGrafter"/>
</dbReference>
<dbReference type="RefSeq" id="WP_179389023.1">
    <property type="nucleotide sequence ID" value="NZ_JACBYQ010000001.1"/>
</dbReference>
<comment type="similarity">
    <text evidence="1">Belongs to the LysR transcriptional regulatory family.</text>
</comment>
<proteinExistence type="inferred from homology"/>
<dbReference type="FunFam" id="1.10.10.10:FF:000001">
    <property type="entry name" value="LysR family transcriptional regulator"/>
    <property type="match status" value="1"/>
</dbReference>
<dbReference type="InterPro" id="IPR036390">
    <property type="entry name" value="WH_DNA-bd_sf"/>
</dbReference>
<dbReference type="EMBL" id="JACBYQ010000002">
    <property type="protein sequence ID" value="NYE95394.1"/>
    <property type="molecule type" value="Genomic_DNA"/>
</dbReference>
<dbReference type="PANTHER" id="PTHR30346">
    <property type="entry name" value="TRANSCRIPTIONAL DUAL REGULATOR HCAR-RELATED"/>
    <property type="match status" value="1"/>
</dbReference>
<dbReference type="PANTHER" id="PTHR30346:SF29">
    <property type="entry name" value="LYSR SUBSTRATE-BINDING"/>
    <property type="match status" value="1"/>
</dbReference>
<keyword evidence="2" id="KW-0805">Transcription regulation</keyword>
<dbReference type="SUPFAM" id="SSF46785">
    <property type="entry name" value="Winged helix' DNA-binding domain"/>
    <property type="match status" value="1"/>
</dbReference>